<feature type="region of interest" description="Disordered" evidence="1">
    <location>
        <begin position="1"/>
        <end position="73"/>
    </location>
</feature>
<evidence type="ECO:0000256" key="1">
    <source>
        <dbReference type="SAM" id="MobiDB-lite"/>
    </source>
</evidence>
<proteinExistence type="predicted"/>
<reference evidence="2 3" key="1">
    <citation type="submission" date="2024-08" db="EMBL/GenBank/DDBJ databases">
        <title>Insights into the chromosomal genome structure of Flemingia macrophylla.</title>
        <authorList>
            <person name="Ding Y."/>
            <person name="Zhao Y."/>
            <person name="Bi W."/>
            <person name="Wu M."/>
            <person name="Zhao G."/>
            <person name="Gong Y."/>
            <person name="Li W."/>
            <person name="Zhang P."/>
        </authorList>
    </citation>
    <scope>NUCLEOTIDE SEQUENCE [LARGE SCALE GENOMIC DNA]</scope>
    <source>
        <strain evidence="2">DYQJB</strain>
        <tissue evidence="2">Leaf</tissue>
    </source>
</reference>
<evidence type="ECO:0000313" key="3">
    <source>
        <dbReference type="Proteomes" id="UP001603857"/>
    </source>
</evidence>
<gene>
    <name evidence="2" type="ORF">Fmac_017297</name>
</gene>
<keyword evidence="3" id="KW-1185">Reference proteome</keyword>
<feature type="compositionally biased region" description="Basic and acidic residues" evidence="1">
    <location>
        <begin position="1"/>
        <end position="24"/>
    </location>
</feature>
<dbReference type="EMBL" id="JBGMDY010000006">
    <property type="protein sequence ID" value="KAL2329716.1"/>
    <property type="molecule type" value="Genomic_DNA"/>
</dbReference>
<organism evidence="2 3">
    <name type="scientific">Flemingia macrophylla</name>
    <dbReference type="NCBI Taxonomy" id="520843"/>
    <lineage>
        <taxon>Eukaryota</taxon>
        <taxon>Viridiplantae</taxon>
        <taxon>Streptophyta</taxon>
        <taxon>Embryophyta</taxon>
        <taxon>Tracheophyta</taxon>
        <taxon>Spermatophyta</taxon>
        <taxon>Magnoliopsida</taxon>
        <taxon>eudicotyledons</taxon>
        <taxon>Gunneridae</taxon>
        <taxon>Pentapetalae</taxon>
        <taxon>rosids</taxon>
        <taxon>fabids</taxon>
        <taxon>Fabales</taxon>
        <taxon>Fabaceae</taxon>
        <taxon>Papilionoideae</taxon>
        <taxon>50 kb inversion clade</taxon>
        <taxon>NPAAA clade</taxon>
        <taxon>indigoferoid/millettioid clade</taxon>
        <taxon>Phaseoleae</taxon>
        <taxon>Flemingia</taxon>
    </lineage>
</organism>
<comment type="caution">
    <text evidence="2">The sequence shown here is derived from an EMBL/GenBank/DDBJ whole genome shotgun (WGS) entry which is preliminary data.</text>
</comment>
<name>A0ABD1M1X1_9FABA</name>
<dbReference type="Proteomes" id="UP001603857">
    <property type="component" value="Unassembled WGS sequence"/>
</dbReference>
<evidence type="ECO:0000313" key="2">
    <source>
        <dbReference type="EMBL" id="KAL2329716.1"/>
    </source>
</evidence>
<accession>A0ABD1M1X1</accession>
<sequence>MQIHSQSEDERNESLKGVERRDGYGGDSARAFANDIAMSEEVNGTADDVEENDSEYRSESHGGDAGVDYETTR</sequence>
<protein>
    <submittedName>
        <fullName evidence="2">Uncharacterized protein</fullName>
    </submittedName>
</protein>
<dbReference type="AlphaFoldDB" id="A0ABD1M1X1"/>